<gene>
    <name evidence="2" type="ORF">IP98_01019</name>
</gene>
<evidence type="ECO:0000256" key="1">
    <source>
        <dbReference type="SAM" id="Phobius"/>
    </source>
</evidence>
<feature type="transmembrane region" description="Helical" evidence="1">
    <location>
        <begin position="44"/>
        <end position="61"/>
    </location>
</feature>
<organism evidence="2 3">
    <name type="scientific">Flavobacterium cauense R2A-7</name>
    <dbReference type="NCBI Taxonomy" id="1341154"/>
    <lineage>
        <taxon>Bacteria</taxon>
        <taxon>Pseudomonadati</taxon>
        <taxon>Bacteroidota</taxon>
        <taxon>Flavobacteriia</taxon>
        <taxon>Flavobacteriales</taxon>
        <taxon>Flavobacteriaceae</taxon>
        <taxon>Flavobacterium</taxon>
    </lineage>
</organism>
<keyword evidence="3" id="KW-1185">Reference proteome</keyword>
<dbReference type="AlphaFoldDB" id="V6RW29"/>
<name>V6RW29_9FLAO</name>
<evidence type="ECO:0000313" key="2">
    <source>
        <dbReference type="EMBL" id="TWI13866.1"/>
    </source>
</evidence>
<keyword evidence="1" id="KW-0472">Membrane</keyword>
<reference evidence="2 3" key="1">
    <citation type="journal article" date="2015" name="Stand. Genomic Sci.">
        <title>Genomic Encyclopedia of Bacterial and Archaeal Type Strains, Phase III: the genomes of soil and plant-associated and newly described type strains.</title>
        <authorList>
            <person name="Whitman W.B."/>
            <person name="Woyke T."/>
            <person name="Klenk H.P."/>
            <person name="Zhou Y."/>
            <person name="Lilburn T.G."/>
            <person name="Beck B.J."/>
            <person name="De Vos P."/>
            <person name="Vandamme P."/>
            <person name="Eisen J.A."/>
            <person name="Garrity G."/>
            <person name="Hugenholtz P."/>
            <person name="Kyrpides N.C."/>
        </authorList>
    </citation>
    <scope>NUCLEOTIDE SEQUENCE [LARGE SCALE GENOMIC DNA]</scope>
    <source>
        <strain evidence="2 3">CGMCC 1.7270</strain>
    </source>
</reference>
<feature type="transmembrane region" description="Helical" evidence="1">
    <location>
        <begin position="7"/>
        <end position="24"/>
    </location>
</feature>
<proteinExistence type="predicted"/>
<feature type="transmembrane region" description="Helical" evidence="1">
    <location>
        <begin position="95"/>
        <end position="119"/>
    </location>
</feature>
<protein>
    <submittedName>
        <fullName evidence="2">Uncharacterized protein</fullName>
    </submittedName>
</protein>
<dbReference type="STRING" id="1341154.FCR2A7T_20930"/>
<dbReference type="Proteomes" id="UP000319848">
    <property type="component" value="Unassembled WGS sequence"/>
</dbReference>
<dbReference type="OrthoDB" id="1121914at2"/>
<sequence length="135" mass="15374">MKEKIKVLQTIHLAICGGVIIAYATIGKFSIETLKIETIDSSEIVYVLIPVMAFVLSNFLFKMQLKQVNPKQDLLEKLPVYQTASVIRWAILEGAAFALLFIKPDFMVLGILIIVYLLFLRPTEERITVDFERIV</sequence>
<dbReference type="RefSeq" id="WP_023571207.1">
    <property type="nucleotide sequence ID" value="NZ_AVBI01000019.1"/>
</dbReference>
<keyword evidence="1" id="KW-0812">Transmembrane</keyword>
<keyword evidence="1" id="KW-1133">Transmembrane helix</keyword>
<accession>V6RW29</accession>
<comment type="caution">
    <text evidence="2">The sequence shown here is derived from an EMBL/GenBank/DDBJ whole genome shotgun (WGS) entry which is preliminary data.</text>
</comment>
<evidence type="ECO:0000313" key="3">
    <source>
        <dbReference type="Proteomes" id="UP000319848"/>
    </source>
</evidence>
<dbReference type="EMBL" id="VLKQ01000003">
    <property type="protein sequence ID" value="TWI13866.1"/>
    <property type="molecule type" value="Genomic_DNA"/>
</dbReference>